<organism evidence="2 3">
    <name type="scientific">Plantactinospora veratri</name>
    <dbReference type="NCBI Taxonomy" id="1436122"/>
    <lineage>
        <taxon>Bacteria</taxon>
        <taxon>Bacillati</taxon>
        <taxon>Actinomycetota</taxon>
        <taxon>Actinomycetes</taxon>
        <taxon>Micromonosporales</taxon>
        <taxon>Micromonosporaceae</taxon>
        <taxon>Plantactinospora</taxon>
    </lineage>
</organism>
<name>A0ABU7S7U1_9ACTN</name>
<sequence>MFSADLEPTPTTPSPEATRAADMPAEEVLTKDVPMDAPEASAAWAAEQVTGELREAYLTVAAAAALLERTSAGSVHPELRQARRCGEDALDLANHAEQLLGGGIRRLHERLGRADVTSIGEVAGTLGVAQTQFAEVAERIAGLPDRLRGAGQRLRDAGDSDYSTDAVTEQWSQAAEQLGLMTASLTEAAGALASYTDRLTGATS</sequence>
<evidence type="ECO:0000313" key="2">
    <source>
        <dbReference type="EMBL" id="MEE6305687.1"/>
    </source>
</evidence>
<dbReference type="RefSeq" id="WP_331206046.1">
    <property type="nucleotide sequence ID" value="NZ_JAZGQL010000001.1"/>
</dbReference>
<evidence type="ECO:0000256" key="1">
    <source>
        <dbReference type="SAM" id="MobiDB-lite"/>
    </source>
</evidence>
<gene>
    <name evidence="2" type="ORF">V1634_02405</name>
</gene>
<accession>A0ABU7S7U1</accession>
<dbReference type="Proteomes" id="UP001339911">
    <property type="component" value="Unassembled WGS sequence"/>
</dbReference>
<feature type="region of interest" description="Disordered" evidence="1">
    <location>
        <begin position="1"/>
        <end position="24"/>
    </location>
</feature>
<reference evidence="2 3" key="1">
    <citation type="submission" date="2024-01" db="EMBL/GenBank/DDBJ databases">
        <title>Genome insights into Plantactinospora veratri sp. nov.</title>
        <authorList>
            <person name="Wang L."/>
        </authorList>
    </citation>
    <scope>NUCLEOTIDE SEQUENCE [LARGE SCALE GENOMIC DNA]</scope>
    <source>
        <strain evidence="2 3">NEAU-FHS4</strain>
    </source>
</reference>
<protein>
    <submittedName>
        <fullName evidence="2">Uncharacterized protein</fullName>
    </submittedName>
</protein>
<keyword evidence="3" id="KW-1185">Reference proteome</keyword>
<comment type="caution">
    <text evidence="2">The sequence shown here is derived from an EMBL/GenBank/DDBJ whole genome shotgun (WGS) entry which is preliminary data.</text>
</comment>
<evidence type="ECO:0000313" key="3">
    <source>
        <dbReference type="Proteomes" id="UP001339911"/>
    </source>
</evidence>
<dbReference type="EMBL" id="JAZGQL010000001">
    <property type="protein sequence ID" value="MEE6305687.1"/>
    <property type="molecule type" value="Genomic_DNA"/>
</dbReference>
<proteinExistence type="predicted"/>